<name>A0ABW1VFV4_9MICO</name>
<dbReference type="RefSeq" id="WP_386730240.1">
    <property type="nucleotide sequence ID" value="NZ_JBHSTP010000002.1"/>
</dbReference>
<evidence type="ECO:0000313" key="1">
    <source>
        <dbReference type="EMBL" id="MFC6356177.1"/>
    </source>
</evidence>
<dbReference type="EMBL" id="JBHSTP010000002">
    <property type="protein sequence ID" value="MFC6356177.1"/>
    <property type="molecule type" value="Genomic_DNA"/>
</dbReference>
<gene>
    <name evidence="1" type="ORF">ACFQB0_08660</name>
</gene>
<comment type="caution">
    <text evidence="1">The sequence shown here is derived from an EMBL/GenBank/DDBJ whole genome shotgun (WGS) entry which is preliminary data.</text>
</comment>
<evidence type="ECO:0000313" key="2">
    <source>
        <dbReference type="Proteomes" id="UP001596306"/>
    </source>
</evidence>
<protein>
    <submittedName>
        <fullName evidence="1">Uncharacterized protein</fullName>
    </submittedName>
</protein>
<dbReference type="Proteomes" id="UP001596306">
    <property type="component" value="Unassembled WGS sequence"/>
</dbReference>
<proteinExistence type="predicted"/>
<reference evidence="2" key="1">
    <citation type="journal article" date="2019" name="Int. J. Syst. Evol. Microbiol.">
        <title>The Global Catalogue of Microorganisms (GCM) 10K type strain sequencing project: providing services to taxonomists for standard genome sequencing and annotation.</title>
        <authorList>
            <consortium name="The Broad Institute Genomics Platform"/>
            <consortium name="The Broad Institute Genome Sequencing Center for Infectious Disease"/>
            <person name="Wu L."/>
            <person name="Ma J."/>
        </authorList>
    </citation>
    <scope>NUCLEOTIDE SEQUENCE [LARGE SCALE GENOMIC DNA]</scope>
    <source>
        <strain evidence="2">CCUG 43304</strain>
    </source>
</reference>
<organism evidence="1 2">
    <name type="scientific">Luethyella okanaganae</name>
    <dbReference type="NCBI Taxonomy" id="69372"/>
    <lineage>
        <taxon>Bacteria</taxon>
        <taxon>Bacillati</taxon>
        <taxon>Actinomycetota</taxon>
        <taxon>Actinomycetes</taxon>
        <taxon>Micrococcales</taxon>
        <taxon>Microbacteriaceae</taxon>
        <taxon>Luethyella</taxon>
    </lineage>
</organism>
<accession>A0ABW1VFV4</accession>
<sequence length="67" mass="7173">MLYNYQPLTDISTSDYAPQLSGGKALFRAKVTVKRGPAPGLGGNWSTKEAIAYFRANGAGVYASGWM</sequence>
<keyword evidence="2" id="KW-1185">Reference proteome</keyword>